<dbReference type="RefSeq" id="WP_422108425.1">
    <property type="nucleotide sequence ID" value="NZ_CACRUA010000022.1"/>
</dbReference>
<accession>A0A6N3DEK4</accession>
<name>A0A6N3DEK4_CLOSY</name>
<proteinExistence type="predicted"/>
<reference evidence="1" key="1">
    <citation type="submission" date="2019-11" db="EMBL/GenBank/DDBJ databases">
        <authorList>
            <person name="Feng L."/>
        </authorList>
    </citation>
    <scope>NUCLEOTIDE SEQUENCE</scope>
    <source>
        <strain evidence="1">CsymbiosumLFYP84</strain>
    </source>
</reference>
<organism evidence="1">
    <name type="scientific">Clostridium symbiosum</name>
    <name type="common">Bacteroides symbiosus</name>
    <dbReference type="NCBI Taxonomy" id="1512"/>
    <lineage>
        <taxon>Bacteria</taxon>
        <taxon>Bacillati</taxon>
        <taxon>Bacillota</taxon>
        <taxon>Clostridia</taxon>
        <taxon>Lachnospirales</taxon>
        <taxon>Lachnospiraceae</taxon>
        <taxon>Otoolea</taxon>
    </lineage>
</organism>
<dbReference type="EMBL" id="CACRUA010000022">
    <property type="protein sequence ID" value="VYU27340.1"/>
    <property type="molecule type" value="Genomic_DNA"/>
</dbReference>
<dbReference type="AlphaFoldDB" id="A0A6N3DEK4"/>
<protein>
    <submittedName>
        <fullName evidence="1">Uncharacterized protein</fullName>
    </submittedName>
</protein>
<gene>
    <name evidence="1" type="ORF">CSLFYP84_01751</name>
</gene>
<evidence type="ECO:0000313" key="1">
    <source>
        <dbReference type="EMBL" id="VYU27340.1"/>
    </source>
</evidence>
<sequence>MTRELHPLGLPRGIALPVDSRLRHVSTGRAVREEEGVTAMGMAAAVDGAAGSHG</sequence>